<feature type="transmembrane region" description="Helical" evidence="7">
    <location>
        <begin position="531"/>
        <end position="564"/>
    </location>
</feature>
<gene>
    <name evidence="9" type="ORF">PROFUN_05723</name>
</gene>
<comment type="caution">
    <text evidence="9">The sequence shown here is derived from an EMBL/GenBank/DDBJ whole genome shotgun (WGS) entry which is preliminary data.</text>
</comment>
<dbReference type="FunCoup" id="A0A2P6NQH1">
    <property type="interactions" value="47"/>
</dbReference>
<dbReference type="Pfam" id="PF04515">
    <property type="entry name" value="Choline_transpo"/>
    <property type="match status" value="1"/>
</dbReference>
<feature type="transmembrane region" description="Helical" evidence="7">
    <location>
        <begin position="445"/>
        <end position="465"/>
    </location>
</feature>
<comment type="function">
    <text evidence="7">Choline transporter.</text>
</comment>
<evidence type="ECO:0000256" key="1">
    <source>
        <dbReference type="ARBA" id="ARBA00004141"/>
    </source>
</evidence>
<keyword evidence="5 7" id="KW-0472">Membrane</keyword>
<dbReference type="InterPro" id="IPR007603">
    <property type="entry name" value="Choline_transptr-like"/>
</dbReference>
<feature type="transmembrane region" description="Helical" evidence="7">
    <location>
        <begin position="219"/>
        <end position="239"/>
    </location>
</feature>
<dbReference type="EMBL" id="MDYQ01000034">
    <property type="protein sequence ID" value="PRP86207.1"/>
    <property type="molecule type" value="Genomic_DNA"/>
</dbReference>
<dbReference type="PANTHER" id="PTHR12385:SF14">
    <property type="entry name" value="CHOLINE TRANSPORTER-LIKE 2"/>
    <property type="match status" value="1"/>
</dbReference>
<keyword evidence="10" id="KW-1185">Reference proteome</keyword>
<evidence type="ECO:0000256" key="7">
    <source>
        <dbReference type="RuleBase" id="RU368066"/>
    </source>
</evidence>
<keyword evidence="4 7" id="KW-1133">Transmembrane helix</keyword>
<dbReference type="InParanoid" id="A0A2P6NQH1"/>
<feature type="transmembrane region" description="Helical" evidence="7">
    <location>
        <begin position="298"/>
        <end position="318"/>
    </location>
</feature>
<feature type="transmembrane region" description="Helical" evidence="7">
    <location>
        <begin position="402"/>
        <end position="424"/>
    </location>
</feature>
<feature type="transmembrane region" description="Helical" evidence="7">
    <location>
        <begin position="246"/>
        <end position="270"/>
    </location>
</feature>
<evidence type="ECO:0000256" key="4">
    <source>
        <dbReference type="ARBA" id="ARBA00022989"/>
    </source>
</evidence>
<feature type="transmembrane region" description="Helical" evidence="7">
    <location>
        <begin position="570"/>
        <end position="588"/>
    </location>
</feature>
<dbReference type="Proteomes" id="UP000241769">
    <property type="component" value="Unassembled WGS sequence"/>
</dbReference>
<keyword evidence="6" id="KW-0325">Glycoprotein</keyword>
<name>A0A2P6NQH1_9EUKA</name>
<feature type="transmembrane region" description="Helical" evidence="7">
    <location>
        <begin position="339"/>
        <end position="361"/>
    </location>
</feature>
<dbReference type="GO" id="GO:0005886">
    <property type="term" value="C:plasma membrane"/>
    <property type="evidence" value="ECO:0007669"/>
    <property type="project" value="UniProtKB-SubCell"/>
</dbReference>
<evidence type="ECO:0000256" key="3">
    <source>
        <dbReference type="ARBA" id="ARBA00022692"/>
    </source>
</evidence>
<evidence type="ECO:0000256" key="2">
    <source>
        <dbReference type="ARBA" id="ARBA00007168"/>
    </source>
</evidence>
<proteinExistence type="inferred from homology"/>
<organism evidence="9 10">
    <name type="scientific">Planoprotostelium fungivorum</name>
    <dbReference type="NCBI Taxonomy" id="1890364"/>
    <lineage>
        <taxon>Eukaryota</taxon>
        <taxon>Amoebozoa</taxon>
        <taxon>Evosea</taxon>
        <taxon>Variosea</taxon>
        <taxon>Cavosteliida</taxon>
        <taxon>Cavosteliaceae</taxon>
        <taxon>Planoprotostelium</taxon>
    </lineage>
</organism>
<evidence type="ECO:0000256" key="8">
    <source>
        <dbReference type="SAM" id="MobiDB-lite"/>
    </source>
</evidence>
<evidence type="ECO:0000256" key="6">
    <source>
        <dbReference type="ARBA" id="ARBA00023180"/>
    </source>
</evidence>
<protein>
    <recommendedName>
        <fullName evidence="7">Choline transporter-like protein</fullName>
    </recommendedName>
</protein>
<keyword evidence="3 7" id="KW-0812">Transmembrane</keyword>
<comment type="similarity">
    <text evidence="2 7">Belongs to the CTL (choline transporter-like) family.</text>
</comment>
<accession>A0A2P6NQH1</accession>
<comment type="subcellular location">
    <subcellularLocation>
        <location evidence="7">Cell membrane</location>
        <topology evidence="7">Multi-pass membrane protein</topology>
    </subcellularLocation>
    <subcellularLocation>
        <location evidence="1">Membrane</location>
        <topology evidence="1">Multi-pass membrane protein</topology>
    </subcellularLocation>
</comment>
<feature type="transmembrane region" description="Helical" evidence="7">
    <location>
        <begin position="26"/>
        <end position="44"/>
    </location>
</feature>
<feature type="region of interest" description="Disordered" evidence="8">
    <location>
        <begin position="163"/>
        <end position="184"/>
    </location>
</feature>
<dbReference type="GO" id="GO:0022857">
    <property type="term" value="F:transmembrane transporter activity"/>
    <property type="evidence" value="ECO:0007669"/>
    <property type="project" value="UniProtKB-UniRule"/>
</dbReference>
<evidence type="ECO:0000313" key="9">
    <source>
        <dbReference type="EMBL" id="PRP86207.1"/>
    </source>
</evidence>
<reference evidence="9 10" key="1">
    <citation type="journal article" date="2018" name="Genome Biol. Evol.">
        <title>Multiple Roots of Fruiting Body Formation in Amoebozoa.</title>
        <authorList>
            <person name="Hillmann F."/>
            <person name="Forbes G."/>
            <person name="Novohradska S."/>
            <person name="Ferling I."/>
            <person name="Riege K."/>
            <person name="Groth M."/>
            <person name="Westermann M."/>
            <person name="Marz M."/>
            <person name="Spaller T."/>
            <person name="Winckler T."/>
            <person name="Schaap P."/>
            <person name="Glockner G."/>
        </authorList>
    </citation>
    <scope>NUCLEOTIDE SEQUENCE [LARGE SCALE GENOMIC DNA]</scope>
    <source>
        <strain evidence="9 10">Jena</strain>
    </source>
</reference>
<dbReference type="AlphaFoldDB" id="A0A2P6NQH1"/>
<dbReference type="OrthoDB" id="420519at2759"/>
<evidence type="ECO:0000313" key="10">
    <source>
        <dbReference type="Proteomes" id="UP000241769"/>
    </source>
</evidence>
<evidence type="ECO:0000256" key="5">
    <source>
        <dbReference type="ARBA" id="ARBA00023136"/>
    </source>
</evidence>
<sequence length="653" mass="72658">MGCCITRIEPESLPVGVIRERRCQDVFFLILFLVFTAGMAYVAVQAGQKGNLQLVTHGRDMYGNMCGINNIGGGFIPQTWSNNSRDMTSLPYLYWPNPLDTSIQLCVSECPQNTEVVDFSEYICYYHTNASLQQFLSGNCWPPYKAEPVINLGSVNTTTNVTVSTSNSTTSNNTTPGNNSTTNGTTTISNNNGTNSGFFHNFNGKQLVAQVLSDLVISWRWIALCVGGAVVAAFIWIILMRFFAGLIVYSTILLVYGGLITLVVFLWLFLRSRQATYDATPSENRLNADHRNLILMKIVTYGLTAIVAILVLLLLWLFKRIRLAVGIIKEASRAVVSSPSILFLPFSTIIALAIFGAYWIAVAVLLATSGQAVFSQTGMLRGYNTDNITEGLQFYHLFGLFWYWQLFIAIEQTAIAGVVGIWYWTPDIPWFPLIPSIWRIIRYHFGSLAFGSFIIALIKMIRFILKWLQSRLKGAQAGWLKCLLRALDCFFAVLERCLKYLSEKAYIMIAIKGESFCSSAQRAFHLILNNILRVGAVGVISTILLFLGKLAVTGGITALGVWLVSRDASVHYVVVPCLMIGLLSFFIASSFMDVYHIAIDTILLSFCEDCESNDGSAQRPYYMSDALLNFVDTANKHNTNHTTMVKPYTEGDS</sequence>
<dbReference type="PANTHER" id="PTHR12385">
    <property type="entry name" value="CHOLINE TRANSPORTER-LIKE (SLC FAMILY 44)"/>
    <property type="match status" value="1"/>
</dbReference>